<evidence type="ECO:0000313" key="2">
    <source>
        <dbReference type="EMBL" id="MEJ5093055.1"/>
    </source>
</evidence>
<evidence type="ECO:0000313" key="3">
    <source>
        <dbReference type="Proteomes" id="UP001380365"/>
    </source>
</evidence>
<dbReference type="EMBL" id="JBBGZA010000001">
    <property type="protein sequence ID" value="MEJ5093055.1"/>
    <property type="molecule type" value="Genomic_DNA"/>
</dbReference>
<accession>A0ABU8Q220</accession>
<sequence length="602" mass="65006">MSASAVLVLALLVIALFPWGLLRGVLADRLSKHFERPVVIGSLKRIDHIGFTPTVALRDVRIPQADWAGSGDFLRLDEARVTFPVWALLTGAVQPRDIEISGLRLALVRTKDGRTNWSREEEGSGSGDRIGLKAVTVRNSVIRYQDAEQDRRATLGLASNAQGFRVVGNGTIRGAPVRIAVTGAPIVRSRQDNWPFQARIDGEALTMHARGTMDRPLDTSHMTLDLDTRAADLKLVDAVIEAGLFRTQPVALKAHVRHDGRDWTITKLMGTIGRSDIAGRVVVKKRDNRTKLDGEITSRRFDFDDLSSDQGLAERRVRRQRIGPRVIPDTRINLANVDALDGTLTVRIDRVTSRNGDPALTWLSGKLVLDHQRLQIDPLTLGFSGGEAAGRATVDQREGAAHPTLALDLKAEGSQFRMFADAGPVTGRMQARARLTGRGDTIRQAVGRSSGRVGLVVRDGALPARYAEALGFDAVGALTADKDARATLRCLVLQLPVSGGEGRVNSLVLDTSVSQLVGSGSIQFPREQIAIRLTGAPKQKSLLRLPGEARLTGSLSAPRLTIPHETKSVGNILKAVGRTITGRQGALATDADCTSLSAQALR</sequence>
<evidence type="ECO:0000259" key="1">
    <source>
        <dbReference type="Pfam" id="PF05170"/>
    </source>
</evidence>
<keyword evidence="3" id="KW-1185">Reference proteome</keyword>
<feature type="domain" description="AsmA" evidence="1">
    <location>
        <begin position="267"/>
        <end position="473"/>
    </location>
</feature>
<proteinExistence type="predicted"/>
<dbReference type="Proteomes" id="UP001380365">
    <property type="component" value="Unassembled WGS sequence"/>
</dbReference>
<gene>
    <name evidence="2" type="ORF">WH159_00600</name>
</gene>
<dbReference type="InterPro" id="IPR052894">
    <property type="entry name" value="AsmA-related"/>
</dbReference>
<dbReference type="RefSeq" id="WP_239555205.1">
    <property type="nucleotide sequence ID" value="NZ_JBBGZA010000001.1"/>
</dbReference>
<feature type="domain" description="AsmA" evidence="1">
    <location>
        <begin position="7"/>
        <end position="118"/>
    </location>
</feature>
<organism evidence="2 3">
    <name type="scientific">Sphingomonas molluscorum</name>
    <dbReference type="NCBI Taxonomy" id="418184"/>
    <lineage>
        <taxon>Bacteria</taxon>
        <taxon>Pseudomonadati</taxon>
        <taxon>Pseudomonadota</taxon>
        <taxon>Alphaproteobacteria</taxon>
        <taxon>Sphingomonadales</taxon>
        <taxon>Sphingomonadaceae</taxon>
        <taxon>Sphingomonas</taxon>
    </lineage>
</organism>
<name>A0ABU8Q220_9SPHN</name>
<dbReference type="PANTHER" id="PTHR30441">
    <property type="entry name" value="DUF748 DOMAIN-CONTAINING PROTEIN"/>
    <property type="match status" value="1"/>
</dbReference>
<dbReference type="PANTHER" id="PTHR30441:SF4">
    <property type="entry name" value="PROTEIN ASMA"/>
    <property type="match status" value="1"/>
</dbReference>
<protein>
    <submittedName>
        <fullName evidence="2">AsmA family protein</fullName>
    </submittedName>
</protein>
<reference evidence="2 3" key="1">
    <citation type="submission" date="2023-12" db="EMBL/GenBank/DDBJ databases">
        <title>Gut-associated functions are favored during microbiome assembly across C. elegans life.</title>
        <authorList>
            <person name="Zimmermann J."/>
        </authorList>
    </citation>
    <scope>NUCLEOTIDE SEQUENCE [LARGE SCALE GENOMIC DNA]</scope>
    <source>
        <strain evidence="2 3">JUb134</strain>
    </source>
</reference>
<dbReference type="Pfam" id="PF05170">
    <property type="entry name" value="AsmA"/>
    <property type="match status" value="2"/>
</dbReference>
<comment type="caution">
    <text evidence="2">The sequence shown here is derived from an EMBL/GenBank/DDBJ whole genome shotgun (WGS) entry which is preliminary data.</text>
</comment>
<dbReference type="InterPro" id="IPR007844">
    <property type="entry name" value="AsmA"/>
</dbReference>